<evidence type="ECO:0000313" key="2">
    <source>
        <dbReference type="Proteomes" id="UP000192596"/>
    </source>
</evidence>
<organism evidence="1 2">
    <name type="scientific">Cryoendolithus antarcticus</name>
    <dbReference type="NCBI Taxonomy" id="1507870"/>
    <lineage>
        <taxon>Eukaryota</taxon>
        <taxon>Fungi</taxon>
        <taxon>Dikarya</taxon>
        <taxon>Ascomycota</taxon>
        <taxon>Pezizomycotina</taxon>
        <taxon>Dothideomycetes</taxon>
        <taxon>Dothideomycetidae</taxon>
        <taxon>Cladosporiales</taxon>
        <taxon>Cladosporiaceae</taxon>
        <taxon>Cryoendolithus</taxon>
    </lineage>
</organism>
<name>A0A1V8SFL4_9PEZI</name>
<protein>
    <submittedName>
        <fullName evidence="1">Uncharacterized protein</fullName>
    </submittedName>
</protein>
<accession>A0A1V8SFL4</accession>
<dbReference type="EMBL" id="NAJO01000049">
    <property type="protein sequence ID" value="OQN97944.1"/>
    <property type="molecule type" value="Genomic_DNA"/>
</dbReference>
<reference evidence="2" key="1">
    <citation type="submission" date="2017-03" db="EMBL/GenBank/DDBJ databases">
        <title>Genomes of endolithic fungi from Antarctica.</title>
        <authorList>
            <person name="Coleine C."/>
            <person name="Masonjones S."/>
            <person name="Stajich J.E."/>
        </authorList>
    </citation>
    <scope>NUCLEOTIDE SEQUENCE [LARGE SCALE GENOMIC DNA]</scope>
    <source>
        <strain evidence="2">CCFEE 5527</strain>
    </source>
</reference>
<comment type="caution">
    <text evidence="1">The sequence shown here is derived from an EMBL/GenBank/DDBJ whole genome shotgun (WGS) entry which is preliminary data.</text>
</comment>
<proteinExistence type="predicted"/>
<sequence length="188" mass="21311">MAKVTARKRKPYVVPATRPRIGGKSIATLERIFPGLEVQAAASLPTTTIRTDRTPCTTGLKADTFRCAACPLEAADHFLCLPTHPCLWNNPIIAHRAHAQRRIWLKQPPTKLCNGRASRAYGRMVDENGVEEVRMMVVPPGQKPWDAWNVYVEKLYALLMLPGERGERASRGVWEEDRDRRGRWLDEL</sequence>
<dbReference type="AlphaFoldDB" id="A0A1V8SFL4"/>
<gene>
    <name evidence="1" type="ORF">B0A48_16248</name>
</gene>
<evidence type="ECO:0000313" key="1">
    <source>
        <dbReference type="EMBL" id="OQN97944.1"/>
    </source>
</evidence>
<keyword evidence="2" id="KW-1185">Reference proteome</keyword>
<dbReference type="InParanoid" id="A0A1V8SFL4"/>
<dbReference type="Proteomes" id="UP000192596">
    <property type="component" value="Unassembled WGS sequence"/>
</dbReference>